<organism evidence="2 3">
    <name type="scientific">Furculomyces boomerangus</name>
    <dbReference type="NCBI Taxonomy" id="61424"/>
    <lineage>
        <taxon>Eukaryota</taxon>
        <taxon>Fungi</taxon>
        <taxon>Fungi incertae sedis</taxon>
        <taxon>Zoopagomycota</taxon>
        <taxon>Kickxellomycotina</taxon>
        <taxon>Harpellomycetes</taxon>
        <taxon>Harpellales</taxon>
        <taxon>Harpellaceae</taxon>
        <taxon>Furculomyces</taxon>
    </lineage>
</organism>
<dbReference type="Proteomes" id="UP000245699">
    <property type="component" value="Unassembled WGS sequence"/>
</dbReference>
<gene>
    <name evidence="2" type="ORF">BB559_001370</name>
</gene>
<feature type="region of interest" description="Disordered" evidence="1">
    <location>
        <begin position="1"/>
        <end position="139"/>
    </location>
</feature>
<evidence type="ECO:0000313" key="2">
    <source>
        <dbReference type="EMBL" id="PVU98687.1"/>
    </source>
</evidence>
<comment type="caution">
    <text evidence="2">The sequence shown here is derived from an EMBL/GenBank/DDBJ whole genome shotgun (WGS) entry which is preliminary data.</text>
</comment>
<feature type="compositionally biased region" description="Polar residues" evidence="1">
    <location>
        <begin position="39"/>
        <end position="49"/>
    </location>
</feature>
<feature type="compositionally biased region" description="Basic and acidic residues" evidence="1">
    <location>
        <begin position="82"/>
        <end position="100"/>
    </location>
</feature>
<accession>A0A2T9Z269</accession>
<reference evidence="2 3" key="1">
    <citation type="journal article" date="2018" name="MBio">
        <title>Comparative Genomics Reveals the Core Gene Toolbox for the Fungus-Insect Symbiosis.</title>
        <authorList>
            <person name="Wang Y."/>
            <person name="Stata M."/>
            <person name="Wang W."/>
            <person name="Stajich J.E."/>
            <person name="White M.M."/>
            <person name="Moncalvo J.M."/>
        </authorList>
    </citation>
    <scope>NUCLEOTIDE SEQUENCE [LARGE SCALE GENOMIC DNA]</scope>
    <source>
        <strain evidence="2 3">AUS-77-4</strain>
    </source>
</reference>
<evidence type="ECO:0000313" key="3">
    <source>
        <dbReference type="Proteomes" id="UP000245699"/>
    </source>
</evidence>
<evidence type="ECO:0000256" key="1">
    <source>
        <dbReference type="SAM" id="MobiDB-lite"/>
    </source>
</evidence>
<feature type="compositionally biased region" description="Polar residues" evidence="1">
    <location>
        <begin position="65"/>
        <end position="81"/>
    </location>
</feature>
<name>A0A2T9Z269_9FUNG</name>
<feature type="compositionally biased region" description="Polar residues" evidence="1">
    <location>
        <begin position="1"/>
        <end position="10"/>
    </location>
</feature>
<proteinExistence type="predicted"/>
<dbReference type="AlphaFoldDB" id="A0A2T9Z269"/>
<feature type="compositionally biased region" description="Polar residues" evidence="1">
    <location>
        <begin position="105"/>
        <end position="116"/>
    </location>
</feature>
<keyword evidence="3" id="KW-1185">Reference proteome</keyword>
<protein>
    <submittedName>
        <fullName evidence="2">Uncharacterized protein</fullName>
    </submittedName>
</protein>
<dbReference type="EMBL" id="MBFT01000071">
    <property type="protein sequence ID" value="PVU98687.1"/>
    <property type="molecule type" value="Genomic_DNA"/>
</dbReference>
<sequence>MTSPIIQSEPISLEPDSLMSIVEESDQNQNPNDEGIRIKNSSAENTETGWDSAKPPQATGWNDLAESNAQQNDAWDSNSFARSRDDSPSRAHGINSEETRPPVQHSDSWGNNNRSPSPGRRSFHRRRSISPGGRGRFEK</sequence>